<dbReference type="InterPro" id="IPR020841">
    <property type="entry name" value="PKS_Beta-ketoAc_synthase_dom"/>
</dbReference>
<evidence type="ECO:0000256" key="5">
    <source>
        <dbReference type="ARBA" id="ARBA00022679"/>
    </source>
</evidence>
<dbReference type="FunFam" id="3.40.366.10:FF:000002">
    <property type="entry name" value="Probable polyketide synthase 2"/>
    <property type="match status" value="2"/>
</dbReference>
<dbReference type="Pfam" id="PF14765">
    <property type="entry name" value="PS-DH"/>
    <property type="match status" value="3"/>
</dbReference>
<feature type="domain" description="Ketosynthase family 3 (KS3)" evidence="12">
    <location>
        <begin position="34"/>
        <end position="448"/>
    </location>
</feature>
<keyword evidence="5" id="KW-0808">Transferase</keyword>
<feature type="region of interest" description="N-terminal hotdog fold" evidence="9">
    <location>
        <begin position="2582"/>
        <end position="2705"/>
    </location>
</feature>
<dbReference type="InterPro" id="IPR006162">
    <property type="entry name" value="Ppantetheine_attach_site"/>
</dbReference>
<sequence>MADNTKQYVEALRSSLKEIERLRRQNQQLVAAAVEPIAIVGMACRYPGGVRSPEDLWRLVAEGRDAIAGFPTDRGWDVEDLATSTFEGGFLDDVADFDAGFFGISPREALAMDPQQRLVLEVTWEALERAGIDPTSLRGSRTGVFMGTTGQDYGSLTGDSPDATAFITTGSVASVISGRVSYTAGLEGPAVSVDTACSSSLVALHLAVQALRGGECDLALAGGVMVMSTPTGFAAFTTQGGLAADGRCKSFAEAADGTGWSEGVGVLTLERLSDAQRNGHQILAVVRGSAVNQDGASNGLTAPNGPSQQRVIRAALASAGLSPADVDAVEAHGTGTTLGDPIEAQALLATYGQDRERPLLLGSIKSNIGHPQAASGVAGVIKMVMALRHGILPKTLHVDAPTSNVNWAAGAVELLTEQAAWPEVDRPRRAGISSFGVSGTNAHVIVEQAPEPTPAPEPEGPLLEPAVIPWPVAGRSEEALEAQLRNLESFLAGHPGLARLDLGYSLATTRSAFEHRSVLLATSEGVTEAARGTTDERLLAVLFTGQGAQRLGMGRELYGRFPVFASALDEVLGLLDPVVREVMWGGDAEALNRTGVAQPALFAIEVALYRLVESFGVRAEFVAGHSIGEIAAAHVAGVFSLEDACALVSARARLMQALPEGGAMVAVQASEDEVTPLLTDGVAIAAVNGPASVVVSGEEAPVLELAASFEAQGRKTSRLRVSHAFHSPLMDPMLDEFRAVVEGLSFAEPRIPVVAAGEVTSPEFWVRHVREAVRFADAVGRLVEQGVSAFLEVGPDGVLSGMAAESVPEGAVVVPVLRRDRGEERAALTALARLHVSGVDVAWGTLFEGTGARRVDLPTYAFQRQRFWPSAASRTGDAAGLGLETVAHPLLGAAVELAEGEGALFTSRLSLAAQPWLADHVVMGQVLLPGTAFVELAVRAGDELGCDRLEELTLAAPLVLPERGAVHLQVRVGLPGADGLRPLTVHSRPEGAADLPWTQHATGALATGERRADFDATVWPPTGAEAVDLTGYYEGFRERGFQHGPVFQGLTAAWRRGDEVYAEVTLHESVRAEAEGFGLHPALLDAGLHAAGFADLGTLSRGGLPFSWGGVSLHATGATTLRVRLTRSGEDAVAIALADTAGGLVASVESLTVRPVSAEQLGQAAGIEREALFGVDWTPMPPPADGPAEDVAVLGPDPLGLGDLPAHPGLAALAESGEVPAVVLAPLAGQPGEELPQSAHALAARALGLVREWLEEERFAQARLVFVTRGALSVAGGGAQDLAASGVWGLVRSAQSEHPGRFALLDTDADPASLAALPAALALDESQVALRAGAILAPRVARAAVPEGEFAWDPEGLVLVTGGTGGLGGLVARHLAGAHGVRRLLLVSRRGPDAEGAAELVAELVESGAEARVVACDVSDREALAGLLAEHEVSAVVHTAGVLDDGVVEALTPERLATVFAPKVDAAWHLHELTRARDLSAFVLYSSAAGVFGTPGQANYAAANAFLDALAAHRRELGLPALSLAWGAWDPAAGLTGAMSEQDLQRIARSGMPPLTAEAGLALFDAALGGAEPAVLPVRLDLPALRAQAQVPPLLRGLVRVRAQRATAGSETALSLLERLTALDEEAREAALLDLVRGQVAAVLGHLTADSVGATQPFQNLGFDSLTAVELRNRLGAATGLRLPATAIFDYPNATALARRLRDDLFGAAAPVAVRPRALAAPADDPIVIVGMGCRYPGGVSSPEDLWRLVLEGTDAISEFPTDRGWDLATLYHSDPDHFGTSYTRHGGFLEAAGQFDAGFFEMSPREATATDAQQRLVLETAWETIERAGIDPVTLRGSATGVFTGIMTSDYSTLIDNDAFEGYQGTGTAPSVLSGRVAYSLGLEGPAVSVDTACSSSLVAMHWAAQALRSGECDLALAGGVTVMATPGTFVAFSRQRGLAQDGRSKSFADSADGTGWGEGVGLVLLERLSDARRNGHQVLAVVRGSAVNQDGASNGLTAPNGPAQQRVIRQALAGAGLTTADVDAVEAHGTGTTLGDPIEAQALLATYGQDRERPLLLGSIKSNIGHTQAAAGVAGVIKMIMAMRHGVLPKSLHIDAPSSHVDWEAGAVELLTEQTEWPEVERRRAAVSSFGVSGTNAHVILEQPPAAEPSPEPDGDTLTPTAVPLPVSARTAGALDGQVQRVTDFAADHSPLDVGLSLVTSRSTFEHRAVLLATPEGVTEAARGTAVPRRLAALFTGQGAQRLGMGRELHARFPAFAAALDEALGHLDPAVREVMWGEDAEALERTGVAQPALFAVEVALYRLLESFGVRPEFVAGHSIGEIAAAHVAGVFSLADACTLVSARARLMQALPEGGAMVAVEAGEEEVLPLLTEGVSLAAVNGPTSVVLSGAEEAVLDLAAVFREQGRKTSRLKVSHAFHSPLMEPMLDEFRTVVEGLSFAEPRIPVVAAGEVTSPEFWVRHVRAAVRFADSLTRLVAEGVSAFLEVGPDGVLSGMAAESVPEGAVVVPALRRDRGEERAALTALARLHVAGVDVAWPALFEGTGARKTELPTYAFDHKHYWPASVLRRGDASGFGLEPVEHPLLDAAVDLAEGDAVFTSRLSLASHPWLADHDVLGRVLLPGTAFVELALRAGDEVGCDLVEDLTLAAPLVLPRQGAVQIQVRIEAPDGRGLRRLTVHSRPEGRLGDAWTQHAAGLLATGERRADFDAVAWPPAGARPVAVDGCYEQFAANGFAYGPAFQGLTAVWLRDAEVFAEVALPEPARAEADAFGLHPALFDAALHAAGLADLGTLSRGGLPFSWGGVSLHATGATALRVRLTPIGGDAVSIAVADATGALVASVASLTVRAVSAEHLGEQAAAERDALFALDWVPAPVAGPATPLAVLGADPLGLDAPTYAGLAELAEAGETPEAVLVPVTGPQDIPVAEAARAVTGRVLGLVREWLAEERFGASRLVVVTRGAVPAGGGGVVDLAASAVWGLVRSAQSEHPGRFGLIDADPATEATGDALLRAAHTDEPQLAVRDGAVLTARLARRTPRPEPATTPWDAEGQVLVTGGTGGLGGVVARHLAQTHGVRRLLLVSRRGPEAEGAAELVAELAESGAEARVVACDVSDREALAGLLAEHEVSAVVHTAGVLDDGVVEALTPERLAGVFGAKADAAWHLHELTRERDLSAFVLFSSAAGVLGSPGQGNYAAANAFLDALAAYRRERGLPAVSLAWGAWAETGMLAGTDLERLAAAGLPALGTEQALHLFDAAQATGEPAILPLRLDLPVLRGRGEIQPVLRGLVRTRTRRASAGTETADTLLRRLSALDEAARAEALLDLVRGEVALVLGHVGAEAIDATQPFQSLGFDSLTAVELRNRLGAATGLRLPATAIFDYPNTLSLAGFLGEELFGTEAAAHVPLRALPPVSDDPIVIVGMGCRYPGGVATPDGLWELLLDGTDAISEFPADRGWDLAGLYHPDPDHPGTSYTRHGGFLHDAGEFDPEFFGMSPREALATDAQQRLLLETTWEAIESAGIDPVSLRGSQTGVFAGVMYNDYSSIVGGDGSEGYQGTGSSPSVVSGRLSYTFGFEGPAVTVDTACSSSLVAMHLAAQALRAGECDLALAGGVTVMATPATLVELSRQRGLSPDGRCKSFSEEADGAGFSEGVGVVMLERLSDARRNGHQVLAVLRGSAVNQDGASNGLTAPNGPSQQRVIRQALAGAGLSTADVDVVEAHGTGTTLGDPIEAQALLATYGQDRERPLLVGSIKSNFGHTQAAAGVAGVIKMVLAMRHGLLPRTLHAENRSSHVDWEAGDIRLLTEQTEWPEVNRLRRAAVSSFGISGTNAHVILEQAPATVERPRAAEVEPAVVPLPVSAKSAEALEGQVGRVVSFAEDRAVRDVGFSLVTSRSVFEHRSVLLAGAEGVREVARGSAVARSLAVLFTGQGAQRLGMGRELYGRFPVFASALDEVLGLLDPAVREVMWGGDAEALNRTGVAQPALFAIEVALYRLVESFGVRAEFVAGHSIGEIAAAHVAGVFSLEDACTLVSARARLMQALPEGGAMVAVQASEDEVLPLLTDGVSIAAVNGPASVVVSGEEAPVLELAASFEAQGRKTSRLKVSHAFHSPLMDPMLDEFRAVVEGLSFAEPRIPVVAAGEVTSPEFWVRHVREAVRFADAVGRLVDEGVSAFLEVGPDGVLSAMAAESLDESAVAVPVLRRGRGEEEAAVTALARLHVAGVRVEWRALFAGTGAQRIDLPTYAFHHRHYWPAAGRRTGDVRSLGLGAVEHPLLGATVELAEGEGVFTGRLSLSSHPWLADHAVMGQVLLPGTAFVELAVRAGDEVGCERVEELTLAAPLVLPEQGAVQVQLRVGVADETGRRSFVVHSRPDEAEDAPWTQNASGALAPGELRAEFDAAAWPPPGAEPVEIAGCYEGFAEGGFAYGPAFQGLRSVWRRGEEVFAEVALPEEVEPGGFGLHPALLDAALHAWMAARSGAEEPAGLPFSWEGVSLHATGAASLRVRLTPGDGGSLGIAAADAGGEPVLSVESLTVRAVSAEQLDRAAAERDVLYAVDWTPLPVPSSGAPLTLAVVGEEGSLGLPQAARHPDLASLAAGEVPGVVLVPVSGAAGGELPEAAHAVAARVLGLVREWLAEERFAASRLVFVTRGAVSVAGAAVADLAASTAWGLVRSAQSEHPGRFGLLDVDADGDAAAEAASRGVLEPALGLDEPQVALRGGAVLVPRVARGASGDTGLAWDPDGLVLVTGGTGGLGGVVARHLAGAHGVRRLLLVSRRGPEAEGAAELVAELAESGAEARVVACDVSDREALAGLLAEHEVSAVVHTAGVLDDGVVDALTPERLATVFAPKVDAAWHLHELTRARDLSAFVLFSSAAGVFGTPGQANYAAANAFLDALAAHRRELGLPAASLAWGAWAEAGMLAGAENARVARSGMPALTEAQGLALFDAALASEEAAALLVRLDLPVLRTQPEVPPLLRGLVRVRTRRTVAGTETAVALVRRLSGLDADARREALLGLVRGEVAAVLGHADAASIEATRPFNDLGFDSLTAVELRNRLGAATGLRLPATLVFDYPTSQILAGYLADELLGTESAPVVPLRALPPVSDDPIVIVGMACRYPGGVATPDGLWELLLDGTDAIGEFPADRGWDLDNLYHPDPDHPGTSYTRQGGFLYDAAEFDPGFFGMSPREALATDSQQRVLLETSWEAIEGAGIDPVSLRGSRTGVFAGVMYNDYVSVLGDDEGYQGTGASASVVSGRVAYTFGLEGPAVTVDTACSSSLVAMHWAMQALRSGECDLALAGGVTVMATPSAFVGFSRQRGLSPDGRCKSFSEEADGVGWSEGAGVVLLERLSDARRNGHRVLALVRGSAVNQDGASNGLTAPNGPSQQRVIRQALAGAGLSTADVDVVEAHGTGTTLGDPIEAQALLATYGQDRERPLLLGSIKSNLGHTQAAAGVAGVIKMVLALRHGLLPRTLHAENRSSHVDWEAGDIRLLTEQTEWPEVDRPRRAAVSSFGFSGTNAHLILEQVPEPPAAAQDPAVRPGAVPLPVSARTAEALDGQVERIVAFAEAELPVDVGLSLVTSRSVFEHRAVLLAGE</sequence>
<dbReference type="Pfam" id="PF21089">
    <property type="entry name" value="PKS_DH_N"/>
    <property type="match status" value="3"/>
</dbReference>
<dbReference type="SUPFAM" id="SSF47336">
    <property type="entry name" value="ACP-like"/>
    <property type="match status" value="3"/>
</dbReference>
<feature type="active site" description="Proton donor; for dehydratase activity" evidence="9">
    <location>
        <position position="2778"/>
    </location>
</feature>
<dbReference type="CDD" id="cd08956">
    <property type="entry name" value="KR_3_FAS_SDR_x"/>
    <property type="match status" value="3"/>
</dbReference>
<dbReference type="InterPro" id="IPR016039">
    <property type="entry name" value="Thiolase-like"/>
</dbReference>
<dbReference type="Gene3D" id="3.10.129.110">
    <property type="entry name" value="Polyketide synthase dehydratase"/>
    <property type="match status" value="3"/>
</dbReference>
<dbReference type="InterPro" id="IPR050091">
    <property type="entry name" value="PKS_NRPS_Biosynth_Enz"/>
</dbReference>
<dbReference type="InterPro" id="IPR032821">
    <property type="entry name" value="PKS_assoc"/>
</dbReference>
<feature type="domain" description="Ketosynthase family 3 (KS3)" evidence="12">
    <location>
        <begin position="1724"/>
        <end position="2145"/>
    </location>
</feature>
<dbReference type="PROSITE" id="PS00606">
    <property type="entry name" value="KS3_1"/>
    <property type="match status" value="4"/>
</dbReference>
<feature type="domain" description="Ketosynthase family 3 (KS3)" evidence="12">
    <location>
        <begin position="3413"/>
        <end position="3835"/>
    </location>
</feature>
<evidence type="ECO:0000259" key="13">
    <source>
        <dbReference type="PROSITE" id="PS52019"/>
    </source>
</evidence>
<accession>A0A3A9YCU8</accession>
<dbReference type="PROSITE" id="PS52004">
    <property type="entry name" value="KS3_2"/>
    <property type="match status" value="4"/>
</dbReference>
<feature type="non-terminal residue" evidence="14">
    <location>
        <position position="5594"/>
    </location>
</feature>
<keyword evidence="8" id="KW-0012">Acyltransferase</keyword>
<feature type="region of interest" description="C-terminal hotdog fold" evidence="9">
    <location>
        <begin position="2717"/>
        <end position="2855"/>
    </location>
</feature>
<dbReference type="Pfam" id="PF08659">
    <property type="entry name" value="KR"/>
    <property type="match status" value="3"/>
</dbReference>
<dbReference type="SUPFAM" id="SSF55048">
    <property type="entry name" value="Probable ACP-binding domain of malonyl-CoA ACP transacylase"/>
    <property type="match status" value="3"/>
</dbReference>
<dbReference type="Pfam" id="PF08990">
    <property type="entry name" value="Docking"/>
    <property type="match status" value="1"/>
</dbReference>
<feature type="domain" description="Ketosynthase family 3 (KS3)" evidence="12">
    <location>
        <begin position="5104"/>
        <end position="5524"/>
    </location>
</feature>
<dbReference type="RefSeq" id="WP_120685201.1">
    <property type="nucleotide sequence ID" value="NZ_RBAL01000041.1"/>
</dbReference>
<evidence type="ECO:0000259" key="12">
    <source>
        <dbReference type="PROSITE" id="PS52004"/>
    </source>
</evidence>
<dbReference type="OrthoDB" id="9778690at2"/>
<comment type="cofactor">
    <cofactor evidence="1">
        <name>pantetheine 4'-phosphate</name>
        <dbReference type="ChEBI" id="CHEBI:47942"/>
    </cofactor>
</comment>
<dbReference type="InterPro" id="IPR036291">
    <property type="entry name" value="NAD(P)-bd_dom_sf"/>
</dbReference>
<feature type="domain" description="PKS/mFAS DH" evidence="13">
    <location>
        <begin position="2582"/>
        <end position="2855"/>
    </location>
</feature>
<dbReference type="SMART" id="SM00823">
    <property type="entry name" value="PKS_PP"/>
    <property type="match status" value="3"/>
</dbReference>
<evidence type="ECO:0000256" key="6">
    <source>
        <dbReference type="ARBA" id="ARBA00023194"/>
    </source>
</evidence>
<reference evidence="14 15" key="1">
    <citation type="journal article" date="2014" name="Int. J. Syst. Evol. Microbiol.">
        <title>Streptomyces hoynatensis sp. nov., isolated from deep marine sediment.</title>
        <authorList>
            <person name="Veyisoglu A."/>
            <person name="Sahin N."/>
        </authorList>
    </citation>
    <scope>NUCLEOTIDE SEQUENCE [LARGE SCALE GENOMIC DNA]</scope>
    <source>
        <strain evidence="14 15">KCTC 29097</strain>
    </source>
</reference>
<evidence type="ECO:0000256" key="2">
    <source>
        <dbReference type="ARBA" id="ARBA00004792"/>
    </source>
</evidence>
<dbReference type="SMART" id="SM01294">
    <property type="entry name" value="PKS_PP_betabranch"/>
    <property type="match status" value="3"/>
</dbReference>
<dbReference type="PROSITE" id="PS00012">
    <property type="entry name" value="PHOSPHOPANTETHEINE"/>
    <property type="match status" value="2"/>
</dbReference>
<dbReference type="Pfam" id="PF00109">
    <property type="entry name" value="ketoacyl-synt"/>
    <property type="match status" value="4"/>
</dbReference>
<dbReference type="InterPro" id="IPR020806">
    <property type="entry name" value="PKS_PP-bd"/>
</dbReference>
<protein>
    <submittedName>
        <fullName evidence="14">SDR family NAD(P)-dependent oxidoreductase</fullName>
    </submittedName>
</protein>
<evidence type="ECO:0000313" key="15">
    <source>
        <dbReference type="Proteomes" id="UP000272474"/>
    </source>
</evidence>
<dbReference type="GO" id="GO:0031177">
    <property type="term" value="F:phosphopantetheine binding"/>
    <property type="evidence" value="ECO:0007669"/>
    <property type="project" value="InterPro"/>
</dbReference>
<proteinExistence type="predicted"/>
<dbReference type="SUPFAM" id="SSF53901">
    <property type="entry name" value="Thiolase-like"/>
    <property type="match status" value="4"/>
</dbReference>
<dbReference type="Pfam" id="PF00698">
    <property type="entry name" value="Acyl_transf_1"/>
    <property type="match status" value="3"/>
</dbReference>
<dbReference type="SMART" id="SM00822">
    <property type="entry name" value="PKS_KR"/>
    <property type="match status" value="3"/>
</dbReference>
<dbReference type="PROSITE" id="PS50075">
    <property type="entry name" value="CARRIER"/>
    <property type="match status" value="3"/>
</dbReference>
<feature type="active site" description="Proton donor; for dehydratase activity" evidence="9">
    <location>
        <position position="1085"/>
    </location>
</feature>
<dbReference type="GO" id="GO:0004312">
    <property type="term" value="F:fatty acid synthase activity"/>
    <property type="evidence" value="ECO:0007669"/>
    <property type="project" value="TreeGrafter"/>
</dbReference>
<dbReference type="FunFam" id="3.40.47.10:FF:000019">
    <property type="entry name" value="Polyketide synthase type I"/>
    <property type="match status" value="4"/>
</dbReference>
<feature type="coiled-coil region" evidence="10">
    <location>
        <begin position="5"/>
        <end position="32"/>
    </location>
</feature>
<dbReference type="CDD" id="cd00833">
    <property type="entry name" value="PKS"/>
    <property type="match status" value="4"/>
</dbReference>
<dbReference type="InterPro" id="IPR016036">
    <property type="entry name" value="Malonyl_transacylase_ACP-bd"/>
</dbReference>
<dbReference type="SMART" id="SM00826">
    <property type="entry name" value="PKS_DH"/>
    <property type="match status" value="3"/>
</dbReference>
<feature type="active site" description="Proton donor; for dehydratase activity" evidence="9">
    <location>
        <position position="4464"/>
    </location>
</feature>
<dbReference type="Gene3D" id="1.10.1200.10">
    <property type="entry name" value="ACP-like"/>
    <property type="match status" value="3"/>
</dbReference>
<feature type="region of interest" description="N-terminal hotdog fold" evidence="9">
    <location>
        <begin position="888"/>
        <end position="1012"/>
    </location>
</feature>
<organism evidence="14 15">
    <name type="scientific">Streptomyces hoynatensis</name>
    <dbReference type="NCBI Taxonomy" id="1141874"/>
    <lineage>
        <taxon>Bacteria</taxon>
        <taxon>Bacillati</taxon>
        <taxon>Actinomycetota</taxon>
        <taxon>Actinomycetes</taxon>
        <taxon>Kitasatosporales</taxon>
        <taxon>Streptomycetaceae</taxon>
        <taxon>Streptomyces</taxon>
    </lineage>
</organism>
<feature type="domain" description="PKS/mFAS DH" evidence="13">
    <location>
        <begin position="888"/>
        <end position="1162"/>
    </location>
</feature>
<dbReference type="InterPro" id="IPR049900">
    <property type="entry name" value="PKS_mFAS_DH"/>
</dbReference>
<feature type="active site" description="Proton acceptor; for dehydratase activity" evidence="9">
    <location>
        <position position="920"/>
    </location>
</feature>
<dbReference type="Pfam" id="PF22953">
    <property type="entry name" value="SpnB_Rossmann"/>
    <property type="match status" value="3"/>
</dbReference>
<dbReference type="GO" id="GO:0033068">
    <property type="term" value="P:macrolide biosynthetic process"/>
    <property type="evidence" value="ECO:0007669"/>
    <property type="project" value="UniProtKB-ARBA"/>
</dbReference>
<evidence type="ECO:0000256" key="9">
    <source>
        <dbReference type="PROSITE-ProRule" id="PRU01363"/>
    </source>
</evidence>
<feature type="domain" description="Carrier" evidence="11">
    <location>
        <begin position="1630"/>
        <end position="1705"/>
    </location>
</feature>
<evidence type="ECO:0000256" key="8">
    <source>
        <dbReference type="ARBA" id="ARBA00023315"/>
    </source>
</evidence>
<dbReference type="Pfam" id="PF00550">
    <property type="entry name" value="PP-binding"/>
    <property type="match status" value="3"/>
</dbReference>
<dbReference type="Proteomes" id="UP000272474">
    <property type="component" value="Unassembled WGS sequence"/>
</dbReference>
<dbReference type="InterPro" id="IPR014030">
    <property type="entry name" value="Ketoacyl_synth_N"/>
</dbReference>
<feature type="active site" description="Proton acceptor; for dehydratase activity" evidence="9">
    <location>
        <position position="4301"/>
    </location>
</feature>
<dbReference type="PANTHER" id="PTHR43775:SF51">
    <property type="entry name" value="INACTIVE PHENOLPHTHIOCEROL SYNTHESIS POLYKETIDE SYNTHASE TYPE I PKS1-RELATED"/>
    <property type="match status" value="1"/>
</dbReference>
<comment type="pathway">
    <text evidence="2">Antibiotic biosynthesis.</text>
</comment>
<name>A0A3A9YCU8_9ACTN</name>
<evidence type="ECO:0000256" key="7">
    <source>
        <dbReference type="ARBA" id="ARBA00023268"/>
    </source>
</evidence>
<comment type="caution">
    <text evidence="14">The sequence shown here is derived from an EMBL/GenBank/DDBJ whole genome shotgun (WGS) entry which is preliminary data.</text>
</comment>
<feature type="region of interest" description="C-terminal hotdog fold" evidence="9">
    <location>
        <begin position="4405"/>
        <end position="4541"/>
    </location>
</feature>
<dbReference type="InterPro" id="IPR055123">
    <property type="entry name" value="SpnB-like_Rossmann"/>
</dbReference>
<feature type="domain" description="PKS/mFAS DH" evidence="13">
    <location>
        <begin position="4270"/>
        <end position="4541"/>
    </location>
</feature>
<dbReference type="GO" id="GO:0006633">
    <property type="term" value="P:fatty acid biosynthetic process"/>
    <property type="evidence" value="ECO:0007669"/>
    <property type="project" value="InterPro"/>
</dbReference>
<keyword evidence="15" id="KW-1185">Reference proteome</keyword>
<dbReference type="Gene3D" id="3.40.366.10">
    <property type="entry name" value="Malonyl-Coenzyme A Acyl Carrier Protein, domain 2"/>
    <property type="match status" value="3"/>
</dbReference>
<dbReference type="Gene3D" id="3.30.70.3290">
    <property type="match status" value="3"/>
</dbReference>
<dbReference type="FunFam" id="1.10.1200.10:FF:000007">
    <property type="entry name" value="Probable polyketide synthase pks17"/>
    <property type="match status" value="3"/>
</dbReference>
<dbReference type="InterPro" id="IPR036736">
    <property type="entry name" value="ACP-like_sf"/>
</dbReference>
<feature type="domain" description="Carrier" evidence="11">
    <location>
        <begin position="5010"/>
        <end position="5085"/>
    </location>
</feature>
<dbReference type="SMART" id="SM00825">
    <property type="entry name" value="PKS_KS"/>
    <property type="match status" value="4"/>
</dbReference>
<keyword evidence="4" id="KW-0597">Phosphoprotein</keyword>
<keyword evidence="7" id="KW-0511">Multifunctional enzyme</keyword>
<dbReference type="InterPro" id="IPR015083">
    <property type="entry name" value="NorB/c/GfsB-D-like_docking"/>
</dbReference>
<gene>
    <name evidence="14" type="ORF">D7294_31240</name>
</gene>
<dbReference type="PANTHER" id="PTHR43775">
    <property type="entry name" value="FATTY ACID SYNTHASE"/>
    <property type="match status" value="1"/>
</dbReference>
<feature type="region of interest" description="N-terminal hotdog fold" evidence="9">
    <location>
        <begin position="4270"/>
        <end position="4393"/>
    </location>
</feature>
<evidence type="ECO:0000256" key="4">
    <source>
        <dbReference type="ARBA" id="ARBA00022553"/>
    </source>
</evidence>
<dbReference type="InterPro" id="IPR049551">
    <property type="entry name" value="PKS_DH_C"/>
</dbReference>
<keyword evidence="3" id="KW-0596">Phosphopantetheine</keyword>
<dbReference type="Pfam" id="PF02801">
    <property type="entry name" value="Ketoacyl-synt_C"/>
    <property type="match status" value="4"/>
</dbReference>
<evidence type="ECO:0000256" key="1">
    <source>
        <dbReference type="ARBA" id="ARBA00001957"/>
    </source>
</evidence>
<dbReference type="InterPro" id="IPR014043">
    <property type="entry name" value="Acyl_transferase_dom"/>
</dbReference>
<dbReference type="InterPro" id="IPR020807">
    <property type="entry name" value="PKS_DH"/>
</dbReference>
<feature type="domain" description="Carrier" evidence="11">
    <location>
        <begin position="3319"/>
        <end position="3394"/>
    </location>
</feature>
<dbReference type="Pfam" id="PF16197">
    <property type="entry name" value="KAsynt_C_assoc"/>
    <property type="match status" value="4"/>
</dbReference>
<evidence type="ECO:0000313" key="14">
    <source>
        <dbReference type="EMBL" id="RKN35049.1"/>
    </source>
</evidence>
<dbReference type="InterPro" id="IPR013968">
    <property type="entry name" value="PKS_KR"/>
</dbReference>
<dbReference type="PROSITE" id="PS52019">
    <property type="entry name" value="PKS_MFAS_DH"/>
    <property type="match status" value="3"/>
</dbReference>
<dbReference type="InterPro" id="IPR049552">
    <property type="entry name" value="PKS_DH_N"/>
</dbReference>
<keyword evidence="10" id="KW-0175">Coiled coil</keyword>
<dbReference type="InterPro" id="IPR057326">
    <property type="entry name" value="KR_dom"/>
</dbReference>
<feature type="region of interest" description="C-terminal hotdog fold" evidence="9">
    <location>
        <begin position="1024"/>
        <end position="1162"/>
    </location>
</feature>
<dbReference type="InterPro" id="IPR014031">
    <property type="entry name" value="Ketoacyl_synth_C"/>
</dbReference>
<dbReference type="InterPro" id="IPR001227">
    <property type="entry name" value="Ac_transferase_dom_sf"/>
</dbReference>
<evidence type="ECO:0000259" key="11">
    <source>
        <dbReference type="PROSITE" id="PS50075"/>
    </source>
</evidence>
<keyword evidence="6" id="KW-0045">Antibiotic biosynthesis</keyword>
<dbReference type="Gene3D" id="3.40.50.720">
    <property type="entry name" value="NAD(P)-binding Rossmann-like Domain"/>
    <property type="match status" value="3"/>
</dbReference>
<dbReference type="SUPFAM" id="SSF52151">
    <property type="entry name" value="FabD/lysophospholipase-like"/>
    <property type="match status" value="3"/>
</dbReference>
<evidence type="ECO:0000256" key="3">
    <source>
        <dbReference type="ARBA" id="ARBA00022450"/>
    </source>
</evidence>
<dbReference type="InterPro" id="IPR018201">
    <property type="entry name" value="Ketoacyl_synth_AS"/>
</dbReference>
<dbReference type="InterPro" id="IPR009081">
    <property type="entry name" value="PP-bd_ACP"/>
</dbReference>
<dbReference type="InterPro" id="IPR042104">
    <property type="entry name" value="PKS_dehydratase_sf"/>
</dbReference>
<feature type="active site" description="Proton acceptor; for dehydratase activity" evidence="9">
    <location>
        <position position="2613"/>
    </location>
</feature>
<dbReference type="EMBL" id="RBAL01000041">
    <property type="protein sequence ID" value="RKN35049.1"/>
    <property type="molecule type" value="Genomic_DNA"/>
</dbReference>
<dbReference type="InterPro" id="IPR016035">
    <property type="entry name" value="Acyl_Trfase/lysoPLipase"/>
</dbReference>
<evidence type="ECO:0000256" key="10">
    <source>
        <dbReference type="SAM" id="Coils"/>
    </source>
</evidence>
<dbReference type="GO" id="GO:0004315">
    <property type="term" value="F:3-oxoacyl-[acyl-carrier-protein] synthase activity"/>
    <property type="evidence" value="ECO:0007669"/>
    <property type="project" value="InterPro"/>
</dbReference>
<dbReference type="Gene3D" id="3.40.47.10">
    <property type="match status" value="4"/>
</dbReference>
<dbReference type="SUPFAM" id="SSF51735">
    <property type="entry name" value="NAD(P)-binding Rossmann-fold domains"/>
    <property type="match status" value="6"/>
</dbReference>
<dbReference type="SMART" id="SM00827">
    <property type="entry name" value="PKS_AT"/>
    <property type="match status" value="3"/>
</dbReference>